<feature type="domain" description="Sialidase" evidence="5">
    <location>
        <begin position="237"/>
        <end position="500"/>
    </location>
</feature>
<dbReference type="EC" id="3.2.1.18" evidence="3"/>
<dbReference type="Pfam" id="PF13088">
    <property type="entry name" value="BNR_2"/>
    <property type="match status" value="1"/>
</dbReference>
<dbReference type="InterPro" id="IPR011040">
    <property type="entry name" value="Sialidase"/>
</dbReference>
<reference evidence="6 7" key="1">
    <citation type="submission" date="2016-11" db="EMBL/GenBank/DDBJ databases">
        <authorList>
            <person name="Jaros S."/>
            <person name="Januszkiewicz K."/>
            <person name="Wedrychowicz H."/>
        </authorList>
    </citation>
    <scope>NUCLEOTIDE SEQUENCE [LARGE SCALE GENOMIC DNA]</scope>
    <source>
        <strain evidence="6 7">DSM 18772</strain>
    </source>
</reference>
<dbReference type="PANTHER" id="PTHR10628:SF30">
    <property type="entry name" value="EXO-ALPHA-SIALIDASE"/>
    <property type="match status" value="1"/>
</dbReference>
<evidence type="ECO:0000256" key="1">
    <source>
        <dbReference type="ARBA" id="ARBA00000427"/>
    </source>
</evidence>
<gene>
    <name evidence="6" type="ORF">SAMN02745181_3548</name>
</gene>
<evidence type="ECO:0000256" key="4">
    <source>
        <dbReference type="SAM" id="SignalP"/>
    </source>
</evidence>
<dbReference type="InterPro" id="IPR036278">
    <property type="entry name" value="Sialidase_sf"/>
</dbReference>
<dbReference type="RefSeq" id="WP_143185101.1">
    <property type="nucleotide sequence ID" value="NZ_FQYR01000007.1"/>
</dbReference>
<dbReference type="InterPro" id="IPR026856">
    <property type="entry name" value="Sialidase_fam"/>
</dbReference>
<name>A0A1M6R582_9BACT</name>
<dbReference type="GO" id="GO:0005737">
    <property type="term" value="C:cytoplasm"/>
    <property type="evidence" value="ECO:0007669"/>
    <property type="project" value="TreeGrafter"/>
</dbReference>
<evidence type="ECO:0000259" key="5">
    <source>
        <dbReference type="Pfam" id="PF13088"/>
    </source>
</evidence>
<keyword evidence="7" id="KW-1185">Reference proteome</keyword>
<dbReference type="OrthoDB" id="7294637at2"/>
<feature type="chain" id="PRO_5012138625" description="exo-alpha-sialidase" evidence="4">
    <location>
        <begin position="22"/>
        <end position="533"/>
    </location>
</feature>
<dbReference type="GO" id="GO:0006689">
    <property type="term" value="P:ganglioside catabolic process"/>
    <property type="evidence" value="ECO:0007669"/>
    <property type="project" value="TreeGrafter"/>
</dbReference>
<evidence type="ECO:0000256" key="3">
    <source>
        <dbReference type="ARBA" id="ARBA00012733"/>
    </source>
</evidence>
<comment type="similarity">
    <text evidence="2">Belongs to the glycosyl hydrolase 33 family.</text>
</comment>
<dbReference type="PANTHER" id="PTHR10628">
    <property type="entry name" value="SIALIDASE"/>
    <property type="match status" value="1"/>
</dbReference>
<dbReference type="EMBL" id="FQYR01000007">
    <property type="protein sequence ID" value="SHK27550.1"/>
    <property type="molecule type" value="Genomic_DNA"/>
</dbReference>
<dbReference type="GO" id="GO:0009313">
    <property type="term" value="P:oligosaccharide catabolic process"/>
    <property type="evidence" value="ECO:0007669"/>
    <property type="project" value="TreeGrafter"/>
</dbReference>
<evidence type="ECO:0000256" key="2">
    <source>
        <dbReference type="ARBA" id="ARBA00009348"/>
    </source>
</evidence>
<evidence type="ECO:0000313" key="7">
    <source>
        <dbReference type="Proteomes" id="UP000184510"/>
    </source>
</evidence>
<accession>A0A1M6R582</accession>
<comment type="catalytic activity">
    <reaction evidence="1">
        <text>Hydrolysis of alpha-(2-&gt;3)-, alpha-(2-&gt;6)-, alpha-(2-&gt;8)- glycosidic linkages of terminal sialic acid residues in oligosaccharides, glycoproteins, glycolipids, colominic acid and synthetic substrates.</text>
        <dbReference type="EC" id="3.2.1.18"/>
    </reaction>
</comment>
<organism evidence="6 7">
    <name type="scientific">Rubritalea squalenifaciens DSM 18772</name>
    <dbReference type="NCBI Taxonomy" id="1123071"/>
    <lineage>
        <taxon>Bacteria</taxon>
        <taxon>Pseudomonadati</taxon>
        <taxon>Verrucomicrobiota</taxon>
        <taxon>Verrucomicrobiia</taxon>
        <taxon>Verrucomicrobiales</taxon>
        <taxon>Rubritaleaceae</taxon>
        <taxon>Rubritalea</taxon>
    </lineage>
</organism>
<dbReference type="CDD" id="cd15482">
    <property type="entry name" value="Sialidase_non-viral"/>
    <property type="match status" value="1"/>
</dbReference>
<dbReference type="SUPFAM" id="SSF50939">
    <property type="entry name" value="Sialidases"/>
    <property type="match status" value="1"/>
</dbReference>
<dbReference type="AlphaFoldDB" id="A0A1M6R582"/>
<dbReference type="InParanoid" id="A0A1M6R582"/>
<dbReference type="GO" id="GO:0016020">
    <property type="term" value="C:membrane"/>
    <property type="evidence" value="ECO:0007669"/>
    <property type="project" value="TreeGrafter"/>
</dbReference>
<sequence length="533" mass="58989">MKHCTLATCLALACSTSLAFAAKPLYQESFEDIDNKELKSQNSTWQVTEASVTNRFAKSGKHSLHVHGGKQAVRLHVPSDAQSAKGISFWAERWSGKAPFECTLSATVDGKKVKVSQLDLVIVTGARFKSHIQLPLPEGGKISDITFEVVSADKTGLLLDDIELLSEAPANPTEIPRLLPPPTEPLKLLSSATVFKGGEDKTNTYRIPSIITAKNGDLIAACDARRNNAGDLIHFGSRDIDIVIKRSTDNGKTWGPMEIVADFPAKHGGTDPSMVLDRETGEIFIFFSYMAKPPSKEFRFMVCSSKDHGKTWSEPRDITEDISKPEWKNSFKFISSGRASQTAEGKLIHNYVILGKGVKIFSSDDHGKTWKLEDAEIKPADESRVLELTDGRLMVNSRVGGGYRWVHVSEDKGKTWSSKKEHQLIDPRCNGAIIRYTAKKDGYAKDRLLFCNAGSQKGRKNLTVRISYDEGKTWSEGKVIDSGPSAYSEITILEDGSIGVFYEPGYKSLKFVRFTLEELTDGKDKLSKPYEIK</sequence>
<keyword evidence="4" id="KW-0732">Signal</keyword>
<dbReference type="GO" id="GO:0004308">
    <property type="term" value="F:exo-alpha-sialidase activity"/>
    <property type="evidence" value="ECO:0007669"/>
    <property type="project" value="UniProtKB-EC"/>
</dbReference>
<evidence type="ECO:0000313" key="6">
    <source>
        <dbReference type="EMBL" id="SHK27550.1"/>
    </source>
</evidence>
<protein>
    <recommendedName>
        <fullName evidence="3">exo-alpha-sialidase</fullName>
        <ecNumber evidence="3">3.2.1.18</ecNumber>
    </recommendedName>
</protein>
<dbReference type="Gene3D" id="2.120.10.10">
    <property type="match status" value="1"/>
</dbReference>
<dbReference type="STRING" id="1123071.SAMN02745181_3548"/>
<proteinExistence type="inferred from homology"/>
<dbReference type="Proteomes" id="UP000184510">
    <property type="component" value="Unassembled WGS sequence"/>
</dbReference>
<feature type="signal peptide" evidence="4">
    <location>
        <begin position="1"/>
        <end position="21"/>
    </location>
</feature>